<accession>A0ACC0DQH4</accession>
<comment type="caution">
    <text evidence="1">The sequence shown here is derived from an EMBL/GenBank/DDBJ whole genome shotgun (WGS) entry which is preliminary data.</text>
</comment>
<proteinExistence type="predicted"/>
<sequence length="151" mass="16229">MNLLSLFLLSLVSQVIMGIDLTSEKSNKFKSRSVHSSKKELEWNMGGGVCRTHAVEQPWIIALLFSLVVIIIIRPYNKDSQTTRATKMMKISLFTLLLIIAQGVVSGTPIPPNPNLKTLVSRSPHSDGDVGGDPGDQGGNSAGNPLCPDCG</sequence>
<reference evidence="1 2" key="3">
    <citation type="journal article" date="2022" name="Microbiol. Spectr.">
        <title>Folding features and dynamics of 3D genome architecture in plant fungal pathogens.</title>
        <authorList>
            <person name="Xia C."/>
        </authorList>
    </citation>
    <scope>NUCLEOTIDE SEQUENCE [LARGE SCALE GENOMIC DNA]</scope>
    <source>
        <strain evidence="1 2">93-210</strain>
    </source>
</reference>
<gene>
    <name evidence="1" type="ORF">MJO28_016050</name>
</gene>
<reference evidence="2" key="1">
    <citation type="journal article" date="2018" name="BMC Genomics">
        <title>Genomic insights into host adaptation between the wheat stripe rust pathogen (Puccinia striiformis f. sp. tritici) and the barley stripe rust pathogen (Puccinia striiformis f. sp. hordei).</title>
        <authorList>
            <person name="Xia C."/>
            <person name="Wang M."/>
            <person name="Yin C."/>
            <person name="Cornejo O.E."/>
            <person name="Hulbert S.H."/>
            <person name="Chen X."/>
        </authorList>
    </citation>
    <scope>NUCLEOTIDE SEQUENCE [LARGE SCALE GENOMIC DNA]</scope>
    <source>
        <strain evidence="2">93-210</strain>
    </source>
</reference>
<protein>
    <submittedName>
        <fullName evidence="1">Uncharacterized protein</fullName>
    </submittedName>
</protein>
<evidence type="ECO:0000313" key="2">
    <source>
        <dbReference type="Proteomes" id="UP001060170"/>
    </source>
</evidence>
<organism evidence="1 2">
    <name type="scientific">Puccinia striiformis f. sp. tritici</name>
    <dbReference type="NCBI Taxonomy" id="168172"/>
    <lineage>
        <taxon>Eukaryota</taxon>
        <taxon>Fungi</taxon>
        <taxon>Dikarya</taxon>
        <taxon>Basidiomycota</taxon>
        <taxon>Pucciniomycotina</taxon>
        <taxon>Pucciniomycetes</taxon>
        <taxon>Pucciniales</taxon>
        <taxon>Pucciniaceae</taxon>
        <taxon>Puccinia</taxon>
    </lineage>
</organism>
<evidence type="ECO:0000313" key="1">
    <source>
        <dbReference type="EMBL" id="KAI7937151.1"/>
    </source>
</evidence>
<dbReference type="Proteomes" id="UP001060170">
    <property type="component" value="Chromosome 17"/>
</dbReference>
<reference evidence="2" key="2">
    <citation type="journal article" date="2018" name="Mol. Plant Microbe Interact.">
        <title>Genome sequence resources for the wheat stripe rust pathogen (Puccinia striiformis f. sp. tritici) and the barley stripe rust pathogen (Puccinia striiformis f. sp. hordei).</title>
        <authorList>
            <person name="Xia C."/>
            <person name="Wang M."/>
            <person name="Yin C."/>
            <person name="Cornejo O.E."/>
            <person name="Hulbert S.H."/>
            <person name="Chen X."/>
        </authorList>
    </citation>
    <scope>NUCLEOTIDE SEQUENCE [LARGE SCALE GENOMIC DNA]</scope>
    <source>
        <strain evidence="2">93-210</strain>
    </source>
</reference>
<keyword evidence="2" id="KW-1185">Reference proteome</keyword>
<dbReference type="EMBL" id="CM045881">
    <property type="protein sequence ID" value="KAI7937151.1"/>
    <property type="molecule type" value="Genomic_DNA"/>
</dbReference>
<name>A0ACC0DQH4_9BASI</name>